<evidence type="ECO:0000259" key="5">
    <source>
        <dbReference type="Pfam" id="PF01464"/>
    </source>
</evidence>
<protein>
    <submittedName>
        <fullName evidence="6">Soluble lytic murein transglycosylase</fullName>
    </submittedName>
</protein>
<evidence type="ECO:0000256" key="3">
    <source>
        <dbReference type="SAM" id="MobiDB-lite"/>
    </source>
</evidence>
<accession>A0A1H3L3X4</accession>
<feature type="domain" description="Transglycosylase SLT" evidence="5">
    <location>
        <begin position="150"/>
        <end position="241"/>
    </location>
</feature>
<sequence length="285" mass="29693">MNPIFSLTLVGAIALMMPASPASAEFTFKRVRPPSATSTGNRINIQVEADTFREQLSPSKAPRPGAPQAPGEAVARTTPSEPQAGRSDHQAWFWSAISPSIEATPGRFLKAAQVAARPPSGSGIAAPSLAQLQAIAKAHGREILSRSVGTRVSPALVLALISVESGGRVTAVSNKGAQGLMQLIPATAERFGTSDANDPSQNIRAGVAYLDWLMGEFGNDPVLALAGYNAGEGAVRRNAGVPPFAETRAYVPKVLAAWNVARQMCTTPPTLPGDGCVFNPTLTDS</sequence>
<dbReference type="Gene3D" id="1.10.530.10">
    <property type="match status" value="1"/>
</dbReference>
<dbReference type="RefSeq" id="WP_092642232.1">
    <property type="nucleotide sequence ID" value="NZ_FNPX01000002.1"/>
</dbReference>
<feature type="region of interest" description="Disordered" evidence="3">
    <location>
        <begin position="55"/>
        <end position="87"/>
    </location>
</feature>
<dbReference type="PANTHER" id="PTHR37423">
    <property type="entry name" value="SOLUBLE LYTIC MUREIN TRANSGLYCOSYLASE-RELATED"/>
    <property type="match status" value="1"/>
</dbReference>
<dbReference type="STRING" id="1244108.SAMN05444004_10264"/>
<dbReference type="PANTHER" id="PTHR37423:SF2">
    <property type="entry name" value="MEMBRANE-BOUND LYTIC MUREIN TRANSGLYCOSYLASE C"/>
    <property type="match status" value="1"/>
</dbReference>
<comment type="similarity">
    <text evidence="2">Belongs to the virb1 family.</text>
</comment>
<dbReference type="SUPFAM" id="SSF53955">
    <property type="entry name" value="Lysozyme-like"/>
    <property type="match status" value="1"/>
</dbReference>
<organism evidence="6 7">
    <name type="scientific">Jannaschia faecimaris</name>
    <dbReference type="NCBI Taxonomy" id="1244108"/>
    <lineage>
        <taxon>Bacteria</taxon>
        <taxon>Pseudomonadati</taxon>
        <taxon>Pseudomonadota</taxon>
        <taxon>Alphaproteobacteria</taxon>
        <taxon>Rhodobacterales</taxon>
        <taxon>Roseobacteraceae</taxon>
        <taxon>Jannaschia</taxon>
    </lineage>
</organism>
<dbReference type="Proteomes" id="UP000198914">
    <property type="component" value="Unassembled WGS sequence"/>
</dbReference>
<proteinExistence type="inferred from homology"/>
<dbReference type="OrthoDB" id="9815002at2"/>
<keyword evidence="7" id="KW-1185">Reference proteome</keyword>
<comment type="similarity">
    <text evidence="1">Belongs to the transglycosylase Slt family.</text>
</comment>
<dbReference type="EMBL" id="FNPX01000002">
    <property type="protein sequence ID" value="SDY58585.1"/>
    <property type="molecule type" value="Genomic_DNA"/>
</dbReference>
<name>A0A1H3L3X4_9RHOB</name>
<evidence type="ECO:0000256" key="2">
    <source>
        <dbReference type="ARBA" id="ARBA00009387"/>
    </source>
</evidence>
<keyword evidence="4" id="KW-0732">Signal</keyword>
<dbReference type="AlphaFoldDB" id="A0A1H3L3X4"/>
<dbReference type="CDD" id="cd00254">
    <property type="entry name" value="LT-like"/>
    <property type="match status" value="1"/>
</dbReference>
<evidence type="ECO:0000313" key="6">
    <source>
        <dbReference type="EMBL" id="SDY58585.1"/>
    </source>
</evidence>
<dbReference type="InterPro" id="IPR023346">
    <property type="entry name" value="Lysozyme-like_dom_sf"/>
</dbReference>
<feature type="chain" id="PRO_5011661955" evidence="4">
    <location>
        <begin position="25"/>
        <end position="285"/>
    </location>
</feature>
<evidence type="ECO:0000256" key="1">
    <source>
        <dbReference type="ARBA" id="ARBA00007734"/>
    </source>
</evidence>
<evidence type="ECO:0000313" key="7">
    <source>
        <dbReference type="Proteomes" id="UP000198914"/>
    </source>
</evidence>
<feature type="signal peptide" evidence="4">
    <location>
        <begin position="1"/>
        <end position="24"/>
    </location>
</feature>
<dbReference type="Pfam" id="PF01464">
    <property type="entry name" value="SLT"/>
    <property type="match status" value="1"/>
</dbReference>
<gene>
    <name evidence="6" type="ORF">SAMN05444004_10264</name>
</gene>
<dbReference type="InterPro" id="IPR008258">
    <property type="entry name" value="Transglycosylase_SLT_dom_1"/>
</dbReference>
<reference evidence="7" key="1">
    <citation type="submission" date="2016-10" db="EMBL/GenBank/DDBJ databases">
        <authorList>
            <person name="Varghese N."/>
            <person name="Submissions S."/>
        </authorList>
    </citation>
    <scope>NUCLEOTIDE SEQUENCE [LARGE SCALE GENOMIC DNA]</scope>
    <source>
        <strain evidence="7">DSM 100420</strain>
    </source>
</reference>
<evidence type="ECO:0000256" key="4">
    <source>
        <dbReference type="SAM" id="SignalP"/>
    </source>
</evidence>